<dbReference type="PROSITE" id="PS51318">
    <property type="entry name" value="TAT"/>
    <property type="match status" value="1"/>
</dbReference>
<dbReference type="GO" id="GO:0005506">
    <property type="term" value="F:iron ion binding"/>
    <property type="evidence" value="ECO:0007669"/>
    <property type="project" value="InterPro"/>
</dbReference>
<dbReference type="InterPro" id="IPR016208">
    <property type="entry name" value="Ald_Oxase/xanthine_DH-like"/>
</dbReference>
<dbReference type="OrthoDB" id="6177861at2"/>
<dbReference type="InterPro" id="IPR008274">
    <property type="entry name" value="AldOxase/xan_DH_MoCoBD1"/>
</dbReference>
<dbReference type="InterPro" id="IPR046867">
    <property type="entry name" value="AldOxase/xan_DH_MoCoBD2"/>
</dbReference>
<dbReference type="GO" id="GO:0016491">
    <property type="term" value="F:oxidoreductase activity"/>
    <property type="evidence" value="ECO:0007669"/>
    <property type="project" value="InterPro"/>
</dbReference>
<accession>Q1Z6A1</accession>
<dbReference type="PANTHER" id="PTHR11908:SF123">
    <property type="entry name" value="ALDEHYDE OXIDOREDUCTASE MOLYBDENUM-BINDING SUBUNIT PAOC"/>
    <property type="match status" value="1"/>
</dbReference>
<feature type="domain" description="Aldehyde oxidase/xanthine dehydrogenase second molybdopterin binding" evidence="2">
    <location>
        <begin position="759"/>
        <end position="888"/>
    </location>
</feature>
<reference evidence="3 4" key="1">
    <citation type="submission" date="2006-03" db="EMBL/GenBank/DDBJ databases">
        <authorList>
            <person name="Bartlett D.H."/>
            <person name="Valle G."/>
            <person name="Lauro F.M."/>
            <person name="Vezzi A."/>
            <person name="Simonato F."/>
            <person name="Eloe E."/>
            <person name="Vitulo N."/>
            <person name="Stratton T.K."/>
            <person name="D'angelo M."/>
            <person name="Ferriera S."/>
            <person name="Johnson J."/>
            <person name="Kravitz S."/>
            <person name="Beeson K."/>
            <person name="Sutton G."/>
            <person name="Rogers Y."/>
            <person name="Friedman R."/>
            <person name="Frazier M."/>
            <person name="Venter J.C."/>
        </authorList>
    </citation>
    <scope>NUCLEOTIDE SEQUENCE [LARGE SCALE GENOMIC DNA]</scope>
    <source>
        <strain evidence="3 4">3TCK</strain>
    </source>
</reference>
<dbReference type="SUPFAM" id="SSF54665">
    <property type="entry name" value="CO dehydrogenase molybdoprotein N-domain-like"/>
    <property type="match status" value="1"/>
</dbReference>
<dbReference type="InterPro" id="IPR006311">
    <property type="entry name" value="TAT_signal"/>
</dbReference>
<organism evidence="3 4">
    <name type="scientific">Photobacterium profundum 3TCK</name>
    <dbReference type="NCBI Taxonomy" id="314280"/>
    <lineage>
        <taxon>Bacteria</taxon>
        <taxon>Pseudomonadati</taxon>
        <taxon>Pseudomonadota</taxon>
        <taxon>Gammaproteobacteria</taxon>
        <taxon>Vibrionales</taxon>
        <taxon>Vibrionaceae</taxon>
        <taxon>Photobacterium</taxon>
    </lineage>
</organism>
<dbReference type="InterPro" id="IPR036856">
    <property type="entry name" value="Ald_Oxase/Xan_DH_a/b_sf"/>
</dbReference>
<feature type="domain" description="Aldehyde oxidase/xanthine dehydrogenase second molybdopterin binding" evidence="2">
    <location>
        <begin position="524"/>
        <end position="606"/>
    </location>
</feature>
<dbReference type="AlphaFoldDB" id="Q1Z6A1"/>
<dbReference type="InterPro" id="IPR037165">
    <property type="entry name" value="AldOxase/xan_DH_Mopterin-bd_sf"/>
</dbReference>
<dbReference type="Pfam" id="PF20256">
    <property type="entry name" value="MoCoBD_2"/>
    <property type="match status" value="2"/>
</dbReference>
<evidence type="ECO:0000259" key="1">
    <source>
        <dbReference type="Pfam" id="PF02738"/>
    </source>
</evidence>
<dbReference type="Pfam" id="PF02738">
    <property type="entry name" value="MoCoBD_1"/>
    <property type="match status" value="1"/>
</dbReference>
<sequence>MTGSTLSRRSFIKQCVIGGVAVYSAPLLMNMNNAQAAAISPELLKQWKGNNKPNFRLDGIAKVTGEKIYGRDYRAIDIPDWPDAQTHAYVLRVNKADRVFTGIDLTWLPENMQPNNVITANMLAADSVELPAFYGDKMLLAEGDTPDYLGHPVALLLFDDFTSFKRAKVRLQFSEKAIKYGEIVPLTSLSKDPYSAWRIIRTEGEDGATGKDKYSTLQDGLFFANYDNHKPVWPTHPDETGDAGARGMFYAQQMSTLLDKQQEDKTWFMLDKTYQTQSVEPMMMEPECFNGWFDSTNNTLHVVITCQSPQDFYSQAGEMLAHSPLAGKIENLVVHSPFIGGGFGAKDHSVFPYYGLLAAMYSDKPVRLANDRFEQFQAGLKRHPFTMHNRLAIDKETLKFKAVVSDMTLDGGGRKNFTDSVTMVGASALQSIYYLPQNDITAVAYPSQTPDCGSMRGYGTLQSMAAMEMMVNESAELLDVDPFQLRLTNLMEPGYRNTQGAIPNGTARYREMLELAQQHDIWVNRVTNKAKFETDNPGRRYGVGYGIATKDYGNGAQAPSAYVSVANDGSIVVRVSSMEMGTGTQTAQGMLISRYLGNMADDVSLAEIQLWDAMQLKETDSPYLISQERQNAMAKDPRWTPVAGMASSASQSAYYQSHATENAARVIFEHGLWPAAVAIWKKHYFNGEYAVADFGDIGNARWVDGKLTASGYPPLPLEIVAKQAHMMGLVTGVMVHGFNRWAWTEAEFDVEGLRQKLAIDAMALQYGEGASLEKQALMAGDGFHLLDRVSVNYPLTSLNNAMVTYYAPCGTLAEIAIHEGSGEVEVLRTHTWLECGRVLVEKLVEGQIEGGLVMGLGHALHEYLPSDAEGAGNGTWNLNRYQVPLAKHVGVWNLTHTILPPLSDTDPSKGIAEVVMIPIVPALVEAIYQASGARFYHLPITAKEIKKALV</sequence>
<evidence type="ECO:0000313" key="3">
    <source>
        <dbReference type="EMBL" id="EAS43943.1"/>
    </source>
</evidence>
<protein>
    <submittedName>
        <fullName evidence="3">Twin-arginine translocation pathway signal</fullName>
    </submittedName>
</protein>
<dbReference type="EMBL" id="AAPH01000007">
    <property type="protein sequence ID" value="EAS43943.1"/>
    <property type="molecule type" value="Genomic_DNA"/>
</dbReference>
<proteinExistence type="predicted"/>
<dbReference type="SUPFAM" id="SSF56003">
    <property type="entry name" value="Molybdenum cofactor-binding domain"/>
    <property type="match status" value="1"/>
</dbReference>
<dbReference type="Proteomes" id="UP000003789">
    <property type="component" value="Unassembled WGS sequence"/>
</dbReference>
<dbReference type="RefSeq" id="WP_006230458.1">
    <property type="nucleotide sequence ID" value="NZ_CH724134.1"/>
</dbReference>
<dbReference type="HOGENOM" id="CLU_311632_0_0_6"/>
<comment type="caution">
    <text evidence="3">The sequence shown here is derived from an EMBL/GenBank/DDBJ whole genome shotgun (WGS) entry which is preliminary data.</text>
</comment>
<evidence type="ECO:0000259" key="2">
    <source>
        <dbReference type="Pfam" id="PF20256"/>
    </source>
</evidence>
<gene>
    <name evidence="3" type="ORF">P3TCK_12181</name>
</gene>
<feature type="domain" description="Aldehyde oxidase/xanthine dehydrogenase first molybdopterin binding" evidence="1">
    <location>
        <begin position="270"/>
        <end position="490"/>
    </location>
</feature>
<dbReference type="Gene3D" id="3.30.365.10">
    <property type="entry name" value="Aldehyde oxidase/xanthine dehydrogenase, molybdopterin binding domain"/>
    <property type="match status" value="4"/>
</dbReference>
<evidence type="ECO:0000313" key="4">
    <source>
        <dbReference type="Proteomes" id="UP000003789"/>
    </source>
</evidence>
<dbReference type="PANTHER" id="PTHR11908">
    <property type="entry name" value="XANTHINE DEHYDROGENASE"/>
    <property type="match status" value="1"/>
</dbReference>
<name>Q1Z6A1_9GAMM</name>